<dbReference type="AlphaFoldDB" id="A0AAW2YXI0"/>
<feature type="transmembrane region" description="Helical" evidence="5">
    <location>
        <begin position="12"/>
        <end position="32"/>
    </location>
</feature>
<gene>
    <name evidence="7" type="ORF">AKO1_011249</name>
</gene>
<comment type="caution">
    <text evidence="7">The sequence shown here is derived from an EMBL/GenBank/DDBJ whole genome shotgun (WGS) entry which is preliminary data.</text>
</comment>
<proteinExistence type="predicted"/>
<dbReference type="InterPro" id="IPR050186">
    <property type="entry name" value="TPT_transporter"/>
</dbReference>
<keyword evidence="4 5" id="KW-0472">Membrane</keyword>
<evidence type="ECO:0000256" key="4">
    <source>
        <dbReference type="ARBA" id="ARBA00023136"/>
    </source>
</evidence>
<evidence type="ECO:0000256" key="2">
    <source>
        <dbReference type="ARBA" id="ARBA00022692"/>
    </source>
</evidence>
<evidence type="ECO:0000259" key="6">
    <source>
        <dbReference type="Pfam" id="PF03151"/>
    </source>
</evidence>
<feature type="transmembrane region" description="Helical" evidence="5">
    <location>
        <begin position="278"/>
        <end position="297"/>
    </location>
</feature>
<organism evidence="7 8">
    <name type="scientific">Acrasis kona</name>
    <dbReference type="NCBI Taxonomy" id="1008807"/>
    <lineage>
        <taxon>Eukaryota</taxon>
        <taxon>Discoba</taxon>
        <taxon>Heterolobosea</taxon>
        <taxon>Tetramitia</taxon>
        <taxon>Eutetramitia</taxon>
        <taxon>Acrasidae</taxon>
        <taxon>Acrasis</taxon>
    </lineage>
</organism>
<dbReference type="EMBL" id="JAOPGA020000768">
    <property type="protein sequence ID" value="KAL0481485.1"/>
    <property type="molecule type" value="Genomic_DNA"/>
</dbReference>
<feature type="transmembrane region" description="Helical" evidence="5">
    <location>
        <begin position="189"/>
        <end position="208"/>
    </location>
</feature>
<feature type="domain" description="Sugar phosphate transporter" evidence="6">
    <location>
        <begin position="26"/>
        <end position="295"/>
    </location>
</feature>
<feature type="transmembrane region" description="Helical" evidence="5">
    <location>
        <begin position="224"/>
        <end position="244"/>
    </location>
</feature>
<evidence type="ECO:0000313" key="8">
    <source>
        <dbReference type="Proteomes" id="UP001431209"/>
    </source>
</evidence>
<feature type="transmembrane region" description="Helical" evidence="5">
    <location>
        <begin position="103"/>
        <end position="122"/>
    </location>
</feature>
<evidence type="ECO:0000256" key="5">
    <source>
        <dbReference type="SAM" id="Phobius"/>
    </source>
</evidence>
<feature type="transmembrane region" description="Helical" evidence="5">
    <location>
        <begin position="251"/>
        <end position="272"/>
    </location>
</feature>
<keyword evidence="2 5" id="KW-0812">Transmembrane</keyword>
<comment type="subcellular location">
    <subcellularLocation>
        <location evidence="1">Membrane</location>
        <topology evidence="1">Multi-pass membrane protein</topology>
    </subcellularLocation>
</comment>
<dbReference type="InterPro" id="IPR037185">
    <property type="entry name" value="EmrE-like"/>
</dbReference>
<feature type="transmembrane region" description="Helical" evidence="5">
    <location>
        <begin position="79"/>
        <end position="97"/>
    </location>
</feature>
<dbReference type="SUPFAM" id="SSF103481">
    <property type="entry name" value="Multidrug resistance efflux transporter EmrE"/>
    <property type="match status" value="1"/>
</dbReference>
<keyword evidence="8" id="KW-1185">Reference proteome</keyword>
<name>A0AAW2YXI0_9EUKA</name>
<accession>A0AAW2YXI0</accession>
<keyword evidence="3 5" id="KW-1133">Transmembrane helix</keyword>
<sequence length="320" mass="35256">MSQLNPDGPARLAGVIFSLSLNIVASCGTIFINKYLFKSHGFTFGTALTVAHFFFTFALCVIAVWTGFFKFKKLDIMRVLPISIAFCGYVVFNNISLLYNSVAFYQVMKILCTPIILLIEYFLFNKSTDNQTKLTLIPTCCGILITVVTDAEGNLLGTAYAVLAVGANAMYTVYGKTKQNELNANPMQILLYQSITSGCMLIPCVFLLDDYKALFEYEFNTSNLLSILLSCFAAFFVNFSFFLLVGRTSPLTVNVVGYFKTCVVFVGGVLFFSTDPSLQNMVGIGLTLLGVLLYSFLPKSTTAKEKQVSTPDVTEAEDKV</sequence>
<dbReference type="InterPro" id="IPR004853">
    <property type="entry name" value="Sugar_P_trans_dom"/>
</dbReference>
<evidence type="ECO:0000256" key="3">
    <source>
        <dbReference type="ARBA" id="ARBA00022989"/>
    </source>
</evidence>
<protein>
    <submittedName>
        <fullName evidence="7">Solute carrier family 35 member E3</fullName>
    </submittedName>
</protein>
<dbReference type="Proteomes" id="UP001431209">
    <property type="component" value="Unassembled WGS sequence"/>
</dbReference>
<evidence type="ECO:0000256" key="1">
    <source>
        <dbReference type="ARBA" id="ARBA00004141"/>
    </source>
</evidence>
<reference evidence="7 8" key="1">
    <citation type="submission" date="2024-03" db="EMBL/GenBank/DDBJ databases">
        <title>The Acrasis kona genome and developmental transcriptomes reveal deep origins of eukaryotic multicellular pathways.</title>
        <authorList>
            <person name="Sheikh S."/>
            <person name="Fu C.-J."/>
            <person name="Brown M.W."/>
            <person name="Baldauf S.L."/>
        </authorList>
    </citation>
    <scope>NUCLEOTIDE SEQUENCE [LARGE SCALE GENOMIC DNA]</scope>
    <source>
        <strain evidence="7 8">ATCC MYA-3509</strain>
    </source>
</reference>
<dbReference type="PANTHER" id="PTHR11132">
    <property type="entry name" value="SOLUTE CARRIER FAMILY 35"/>
    <property type="match status" value="1"/>
</dbReference>
<dbReference type="Pfam" id="PF03151">
    <property type="entry name" value="TPT"/>
    <property type="match status" value="1"/>
</dbReference>
<evidence type="ECO:0000313" key="7">
    <source>
        <dbReference type="EMBL" id="KAL0481485.1"/>
    </source>
</evidence>
<dbReference type="GO" id="GO:0016020">
    <property type="term" value="C:membrane"/>
    <property type="evidence" value="ECO:0007669"/>
    <property type="project" value="UniProtKB-SubCell"/>
</dbReference>
<feature type="transmembrane region" description="Helical" evidence="5">
    <location>
        <begin position="44"/>
        <end position="67"/>
    </location>
</feature>